<evidence type="ECO:0000313" key="3">
    <source>
        <dbReference type="Proteomes" id="UP000219565"/>
    </source>
</evidence>
<accession>A0A285LXL9</accession>
<dbReference type="EMBL" id="OBEG01000009">
    <property type="protein sequence ID" value="SNY89679.1"/>
    <property type="molecule type" value="Genomic_DNA"/>
</dbReference>
<dbReference type="STRING" id="1379680.GCA_001612615_04601"/>
<reference evidence="2 3" key="1">
    <citation type="submission" date="2017-09" db="EMBL/GenBank/DDBJ databases">
        <authorList>
            <person name="Ehlers B."/>
            <person name="Leendertz F.H."/>
        </authorList>
    </citation>
    <scope>NUCLEOTIDE SEQUENCE [LARGE SCALE GENOMIC DNA]</scope>
    <source>
        <strain evidence="2 3">DSM 45537</strain>
    </source>
</reference>
<name>A0A285LXL9_9NOCA</name>
<evidence type="ECO:0008006" key="4">
    <source>
        <dbReference type="Google" id="ProtNLM"/>
    </source>
</evidence>
<organism evidence="2 3">
    <name type="scientific">Nocardia amikacinitolerans</name>
    <dbReference type="NCBI Taxonomy" id="756689"/>
    <lineage>
        <taxon>Bacteria</taxon>
        <taxon>Bacillati</taxon>
        <taxon>Actinomycetota</taxon>
        <taxon>Actinomycetes</taxon>
        <taxon>Mycobacteriales</taxon>
        <taxon>Nocardiaceae</taxon>
        <taxon>Nocardia</taxon>
    </lineage>
</organism>
<feature type="signal peptide" evidence="1">
    <location>
        <begin position="1"/>
        <end position="28"/>
    </location>
</feature>
<keyword evidence="3" id="KW-1185">Reference proteome</keyword>
<evidence type="ECO:0000313" key="2">
    <source>
        <dbReference type="EMBL" id="SNY89679.1"/>
    </source>
</evidence>
<proteinExistence type="predicted"/>
<dbReference type="Proteomes" id="UP000219565">
    <property type="component" value="Unassembled WGS sequence"/>
</dbReference>
<dbReference type="AlphaFoldDB" id="A0A285LXL9"/>
<gene>
    <name evidence="2" type="ORF">SAMN04244553_6698</name>
</gene>
<keyword evidence="1" id="KW-0732">Signal</keyword>
<protein>
    <recommendedName>
        <fullName evidence="4">Secreted protein</fullName>
    </recommendedName>
</protein>
<evidence type="ECO:0000256" key="1">
    <source>
        <dbReference type="SAM" id="SignalP"/>
    </source>
</evidence>
<dbReference type="RefSeq" id="WP_067788253.1">
    <property type="nucleotide sequence ID" value="NZ_JAMTCV010000012.1"/>
</dbReference>
<feature type="chain" id="PRO_5011539536" description="Secreted protein" evidence="1">
    <location>
        <begin position="29"/>
        <end position="111"/>
    </location>
</feature>
<sequence>MFRTGLRLAFITAAAASAVVLGGGLAAAAPTLTADTAEEGSIAVGSNPAGEQWTCVLVGSAEEAGSRFDMARAGESRGGFAAGSTVTAGCLNTQSFAITVVTGVTSLDDAD</sequence>
<dbReference type="OrthoDB" id="4560085at2"/>